<reference evidence="2" key="1">
    <citation type="journal article" date="2020" name="Nat. Commun.">
        <title>Large-scale genome sequencing of mycorrhizal fungi provides insights into the early evolution of symbiotic traits.</title>
        <authorList>
            <person name="Miyauchi S."/>
            <person name="Kiss E."/>
            <person name="Kuo A."/>
            <person name="Drula E."/>
            <person name="Kohler A."/>
            <person name="Sanchez-Garcia M."/>
            <person name="Morin E."/>
            <person name="Andreopoulos B."/>
            <person name="Barry K.W."/>
            <person name="Bonito G."/>
            <person name="Buee M."/>
            <person name="Carver A."/>
            <person name="Chen C."/>
            <person name="Cichocki N."/>
            <person name="Clum A."/>
            <person name="Culley D."/>
            <person name="Crous P.W."/>
            <person name="Fauchery L."/>
            <person name="Girlanda M."/>
            <person name="Hayes R.D."/>
            <person name="Keri Z."/>
            <person name="LaButti K."/>
            <person name="Lipzen A."/>
            <person name="Lombard V."/>
            <person name="Magnuson J."/>
            <person name="Maillard F."/>
            <person name="Murat C."/>
            <person name="Nolan M."/>
            <person name="Ohm R.A."/>
            <person name="Pangilinan J."/>
            <person name="Pereira M.F."/>
            <person name="Perotto S."/>
            <person name="Peter M."/>
            <person name="Pfister S."/>
            <person name="Riley R."/>
            <person name="Sitrit Y."/>
            <person name="Stielow J.B."/>
            <person name="Szollosi G."/>
            <person name="Zifcakova L."/>
            <person name="Stursova M."/>
            <person name="Spatafora J.W."/>
            <person name="Tedersoo L."/>
            <person name="Vaario L.M."/>
            <person name="Yamada A."/>
            <person name="Yan M."/>
            <person name="Wang P."/>
            <person name="Xu J."/>
            <person name="Bruns T."/>
            <person name="Baldrian P."/>
            <person name="Vilgalys R."/>
            <person name="Dunand C."/>
            <person name="Henrissat B."/>
            <person name="Grigoriev I.V."/>
            <person name="Hibbett D."/>
            <person name="Nagy L.G."/>
            <person name="Martin F.M."/>
        </authorList>
    </citation>
    <scope>NUCLEOTIDE SEQUENCE</scope>
    <source>
        <strain evidence="2">UP504</strain>
    </source>
</reference>
<feature type="region of interest" description="Disordered" evidence="1">
    <location>
        <begin position="201"/>
        <end position="220"/>
    </location>
</feature>
<comment type="caution">
    <text evidence="2">The sequence shown here is derived from an EMBL/GenBank/DDBJ whole genome shotgun (WGS) entry which is preliminary data.</text>
</comment>
<protein>
    <submittedName>
        <fullName evidence="2">Uncharacterized protein</fullName>
    </submittedName>
</protein>
<keyword evidence="3" id="KW-1185">Reference proteome</keyword>
<organism evidence="2 3">
    <name type="scientific">Hydnum rufescens UP504</name>
    <dbReference type="NCBI Taxonomy" id="1448309"/>
    <lineage>
        <taxon>Eukaryota</taxon>
        <taxon>Fungi</taxon>
        <taxon>Dikarya</taxon>
        <taxon>Basidiomycota</taxon>
        <taxon>Agaricomycotina</taxon>
        <taxon>Agaricomycetes</taxon>
        <taxon>Cantharellales</taxon>
        <taxon>Hydnaceae</taxon>
        <taxon>Hydnum</taxon>
    </lineage>
</organism>
<dbReference type="OrthoDB" id="5531344at2759"/>
<evidence type="ECO:0000313" key="2">
    <source>
        <dbReference type="EMBL" id="KAF9520404.1"/>
    </source>
</evidence>
<dbReference type="EMBL" id="MU128912">
    <property type="protein sequence ID" value="KAF9520404.1"/>
    <property type="molecule type" value="Genomic_DNA"/>
</dbReference>
<dbReference type="Proteomes" id="UP000886523">
    <property type="component" value="Unassembled WGS sequence"/>
</dbReference>
<gene>
    <name evidence="2" type="ORF">BS47DRAFT_1336061</name>
</gene>
<evidence type="ECO:0000256" key="1">
    <source>
        <dbReference type="SAM" id="MobiDB-lite"/>
    </source>
</evidence>
<evidence type="ECO:0000313" key="3">
    <source>
        <dbReference type="Proteomes" id="UP000886523"/>
    </source>
</evidence>
<feature type="region of interest" description="Disordered" evidence="1">
    <location>
        <begin position="135"/>
        <end position="154"/>
    </location>
</feature>
<dbReference type="AlphaFoldDB" id="A0A9P6E205"/>
<feature type="compositionally biased region" description="Low complexity" evidence="1">
    <location>
        <begin position="322"/>
        <end position="340"/>
    </location>
</feature>
<accession>A0A9P6E205</accession>
<proteinExistence type="predicted"/>
<feature type="region of interest" description="Disordered" evidence="1">
    <location>
        <begin position="305"/>
        <end position="368"/>
    </location>
</feature>
<sequence>MSALREESSQVSTDDTSGPGGWDKCIKEFFSTAGFHETIRAFELEMLVMNSTFEKEVIPGALAKLVHDLADEKIRDSRELEERKVDYVQDAVHAVSPRTLNRSISHMLAMNRARNNTSNTLEFLRPAKRRRVGGDLVSTDMDGVPDGEDVTMPVPTSARTDAIKVDRDVQMKYDVATVSQGDGLLKRTVHVASAGATPTAAHDLPATRDEGQGAGGIKNHIRSNIPTLERHPGLGERFRNIEDHLAIRYVPGPPEDIRLRLKSIEEHIIRLEREYPPWAAFHFNQPRRTASHPIQPTPIVIPAHLTTPIDPVPPRSSEPQFSTASAGASLLSAPLGSRAGPSTGASSSRTAKGKERASGKPLSSLHRAVMEKLEIMKVKSENGGAGGDVG</sequence>
<name>A0A9P6E205_9AGAM</name>